<evidence type="ECO:0000256" key="11">
    <source>
        <dbReference type="ARBA" id="ARBA00023034"/>
    </source>
</evidence>
<feature type="transmembrane region" description="Helical" evidence="18">
    <location>
        <begin position="549"/>
        <end position="567"/>
    </location>
</feature>
<feature type="transmembrane region" description="Helical" evidence="18">
    <location>
        <begin position="217"/>
        <end position="237"/>
    </location>
</feature>
<reference evidence="20" key="1">
    <citation type="submission" date="2022-07" db="EMBL/GenBank/DDBJ databases">
        <title>Phylogenomic reconstructions and comparative analyses of Kickxellomycotina fungi.</title>
        <authorList>
            <person name="Reynolds N.K."/>
            <person name="Stajich J.E."/>
            <person name="Barry K."/>
            <person name="Grigoriev I.V."/>
            <person name="Crous P."/>
            <person name="Smith M.E."/>
        </authorList>
    </citation>
    <scope>NUCLEOTIDE SEQUENCE</scope>
    <source>
        <strain evidence="20">NBRC 105414</strain>
    </source>
</reference>
<comment type="function">
    <text evidence="18">Phospholipid scramblase involved in autophagy. Cycles between the preautophagosomal structure/phagophore assembly site (PAS) and the cytoplasmic vesicle pool and supplies membrane for the growing autophagosome. Lipid scramblase activity plays a key role in preautophagosomal structure/phagophore assembly by distributing the phospholipids that arrive through ATG2 from the cytoplasmic to the luminal leaflet of the bilayer, thereby driving autophagosomal membrane expansion.</text>
</comment>
<keyword evidence="13 18" id="KW-0472">Membrane</keyword>
<feature type="compositionally biased region" description="Pro residues" evidence="19">
    <location>
        <begin position="136"/>
        <end position="146"/>
    </location>
</feature>
<gene>
    <name evidence="20" type="primary">ATG9</name>
    <name evidence="20" type="ORF">H4R18_002249</name>
</gene>
<keyword evidence="11" id="KW-0333">Golgi apparatus</keyword>
<dbReference type="GO" id="GO:0061709">
    <property type="term" value="P:reticulophagy"/>
    <property type="evidence" value="ECO:0007669"/>
    <property type="project" value="TreeGrafter"/>
</dbReference>
<evidence type="ECO:0000256" key="2">
    <source>
        <dbReference type="ARBA" id="ARBA00004477"/>
    </source>
</evidence>
<dbReference type="AlphaFoldDB" id="A0A9W8HCG8"/>
<feature type="compositionally biased region" description="Low complexity" evidence="19">
    <location>
        <begin position="123"/>
        <end position="135"/>
    </location>
</feature>
<feature type="region of interest" description="Disordered" evidence="19">
    <location>
        <begin position="123"/>
        <end position="177"/>
    </location>
</feature>
<evidence type="ECO:0000256" key="16">
    <source>
        <dbReference type="ARBA" id="ARBA00024621"/>
    </source>
</evidence>
<comment type="similarity">
    <text evidence="5 18">Belongs to the ATG9 family.</text>
</comment>
<organism evidence="20 21">
    <name type="scientific">Coemansia javaensis</name>
    <dbReference type="NCBI Taxonomy" id="2761396"/>
    <lineage>
        <taxon>Eukaryota</taxon>
        <taxon>Fungi</taxon>
        <taxon>Fungi incertae sedis</taxon>
        <taxon>Zoopagomycota</taxon>
        <taxon>Kickxellomycotina</taxon>
        <taxon>Kickxellomycetes</taxon>
        <taxon>Kickxellales</taxon>
        <taxon>Kickxellaceae</taxon>
        <taxon>Coemansia</taxon>
    </lineage>
</organism>
<dbReference type="PANTHER" id="PTHR13038">
    <property type="entry name" value="APG9 AUTOPHAGY 9"/>
    <property type="match status" value="1"/>
</dbReference>
<keyword evidence="21" id="KW-1185">Reference proteome</keyword>
<dbReference type="PANTHER" id="PTHR13038:SF10">
    <property type="entry name" value="AUTOPHAGY-RELATED PROTEIN 9"/>
    <property type="match status" value="1"/>
</dbReference>
<evidence type="ECO:0000313" key="21">
    <source>
        <dbReference type="Proteomes" id="UP001140217"/>
    </source>
</evidence>
<feature type="compositionally biased region" description="Low complexity" evidence="19">
    <location>
        <begin position="154"/>
        <end position="163"/>
    </location>
</feature>
<sequence>MDDGAPASADGARNSNADGARAAAAAAAGAHTRGLTSTLSGRRARQELASPGSHAGSDPGSNAGLNAGLNAGGWQAASIYAARSLGSDEESGQPPASLLVELPLAMDASLLADDNGGFVRRAAQAAQARMQDMGGPMPPPPPPPSGPSRRQRARAAWPQQQQQQERRRRGRAQDAPATYRERALRAWRDARHQDAFFCRVYAYYAGKGALAIGVTRALQLATLAFVVGLSTFVFGCIDHAKVRDQRSLAAVVIPQCTRRFSWPATLALWAFAAFWAAQVARAVMDVPPLLEMRAFFEEVLRIPAADVGTVAWHEVVARMVQLRDAEIREYRGAARSRVLERPLTADGIVNCIMRRENYMLALFNKDLLDISVPGLGRRRQVLTKALEWNLSFCLMNYLFDERGQLRRRFLKESNRAVLSEGLRRRFRFMAATNLLLAPFIVVFLVLYAFFRYFEELYREPGALTSRSFTPYARYKFRNFNEVPHSFRRRLSAAHGKAVLYLAQFRNDALIAAARFVAFVAGSFAALLLAFTVVDNELSLEFEITRHRTVLFYIGLSSAVLAAARGMVPSDKHEYLHPAWIMRDVLEDLQYMQPSWRGHLDTARVRREFEALFSYRLLIFAHELLGVVTAPLVMLVSLPGCAEQVVDFFRECTVHRDGLGYVCSFAAFDFENHGNVRFSAPTRAGAAPADARLASKNGKMEQSFLAFKADYPDWTPRTQAGSIYLQRAQHAQQDLWRANAAAATAAATAAAAANIAAGAAASGWQDRLLQQQRMAGSVLPTGASLYHHHRGPRARPGAGAAARSQVAFQPPGFAGSQQPQYHNHSQQQQPAVSQAILPFGPTLGTVAEHDGPPEPLGLSALPLVASPVLGSSAALFPAALQPTTFSILNELYDNHHRPSGSSADGQ</sequence>
<accession>A0A9W8HCG8</accession>
<dbReference type="Proteomes" id="UP001140217">
    <property type="component" value="Unassembled WGS sequence"/>
</dbReference>
<dbReference type="GO" id="GO:0006869">
    <property type="term" value="P:lipid transport"/>
    <property type="evidence" value="ECO:0007669"/>
    <property type="project" value="UniProtKB-KW"/>
</dbReference>
<dbReference type="OrthoDB" id="2020634at2759"/>
<evidence type="ECO:0000256" key="13">
    <source>
        <dbReference type="ARBA" id="ARBA00023136"/>
    </source>
</evidence>
<comment type="catalytic activity">
    <reaction evidence="15">
        <text>a 1,2-diacyl-sn-glycero-3-phosphoethanolamine(in) = a 1,2-diacyl-sn-glycero-3-phosphoethanolamine(out)</text>
        <dbReference type="Rhea" id="RHEA:38895"/>
        <dbReference type="ChEBI" id="CHEBI:64612"/>
    </reaction>
</comment>
<comment type="catalytic activity">
    <reaction evidence="16">
        <text>a 1,2-diacyl-sn-glycero-3-phospho-(1D-myo-inositol-3-phosphate)(in) = a 1,2-diacyl-sn-glycero-3-phospho-(1D-myo-inositol-3-phosphate)(out)</text>
        <dbReference type="Rhea" id="RHEA:67920"/>
        <dbReference type="ChEBI" id="CHEBI:58088"/>
    </reaction>
</comment>
<evidence type="ECO:0000256" key="17">
    <source>
        <dbReference type="ARBA" id="ARBA00024631"/>
    </source>
</evidence>
<feature type="region of interest" description="Disordered" evidence="19">
    <location>
        <begin position="1"/>
        <end position="69"/>
    </location>
</feature>
<dbReference type="EMBL" id="JANBUL010000071">
    <property type="protein sequence ID" value="KAJ2782497.1"/>
    <property type="molecule type" value="Genomic_DNA"/>
</dbReference>
<evidence type="ECO:0000256" key="6">
    <source>
        <dbReference type="ARBA" id="ARBA00018074"/>
    </source>
</evidence>
<evidence type="ECO:0000256" key="9">
    <source>
        <dbReference type="ARBA" id="ARBA00022989"/>
    </source>
</evidence>
<evidence type="ECO:0000256" key="10">
    <source>
        <dbReference type="ARBA" id="ARBA00023006"/>
    </source>
</evidence>
<feature type="transmembrane region" description="Helical" evidence="18">
    <location>
        <begin position="428"/>
        <end position="450"/>
    </location>
</feature>
<dbReference type="GO" id="GO:0034045">
    <property type="term" value="C:phagophore assembly site membrane"/>
    <property type="evidence" value="ECO:0007669"/>
    <property type="project" value="UniProtKB-SubCell"/>
</dbReference>
<evidence type="ECO:0000256" key="7">
    <source>
        <dbReference type="ARBA" id="ARBA00022448"/>
    </source>
</evidence>
<evidence type="ECO:0000256" key="3">
    <source>
        <dbReference type="ARBA" id="ARBA00004511"/>
    </source>
</evidence>
<evidence type="ECO:0000256" key="15">
    <source>
        <dbReference type="ARBA" id="ARBA00024615"/>
    </source>
</evidence>
<evidence type="ECO:0000256" key="4">
    <source>
        <dbReference type="ARBA" id="ARBA00004653"/>
    </source>
</evidence>
<dbReference type="Pfam" id="PF04109">
    <property type="entry name" value="ATG9"/>
    <property type="match status" value="1"/>
</dbReference>
<comment type="subcellular location">
    <subcellularLocation>
        <location evidence="1">Cytoplasmic vesicle membrane</location>
        <topology evidence="1">Multi-pass membrane protein</topology>
    </subcellularLocation>
    <subcellularLocation>
        <location evidence="2">Endoplasmic reticulum membrane</location>
        <topology evidence="2">Multi-pass membrane protein</topology>
    </subcellularLocation>
    <subcellularLocation>
        <location evidence="4">Golgi apparatus membrane</location>
        <topology evidence="4">Multi-pass membrane protein</topology>
    </subcellularLocation>
    <subcellularLocation>
        <location evidence="3 18">Preautophagosomal structure membrane</location>
        <topology evidence="3 18">Multi-pass membrane protein</topology>
    </subcellularLocation>
</comment>
<keyword evidence="8 18" id="KW-0812">Transmembrane</keyword>
<comment type="caution">
    <text evidence="18">Lacks conserved residue(s) required for the propagation of feature annotation.</text>
</comment>
<evidence type="ECO:0000256" key="19">
    <source>
        <dbReference type="SAM" id="MobiDB-lite"/>
    </source>
</evidence>
<feature type="compositionally biased region" description="Low complexity" evidence="19">
    <location>
        <begin position="11"/>
        <end position="30"/>
    </location>
</feature>
<evidence type="ECO:0000313" key="20">
    <source>
        <dbReference type="EMBL" id="KAJ2782497.1"/>
    </source>
</evidence>
<comment type="caution">
    <text evidence="20">The sequence shown here is derived from an EMBL/GenBank/DDBJ whole genome shotgun (WGS) entry which is preliminary data.</text>
</comment>
<dbReference type="GO" id="GO:0034497">
    <property type="term" value="P:protein localization to phagophore assembly site"/>
    <property type="evidence" value="ECO:0007669"/>
    <property type="project" value="TreeGrafter"/>
</dbReference>
<dbReference type="InterPro" id="IPR007241">
    <property type="entry name" value="Autophagy-rel_prot_9"/>
</dbReference>
<evidence type="ECO:0000256" key="8">
    <source>
        <dbReference type="ARBA" id="ARBA00022692"/>
    </source>
</evidence>
<keyword evidence="10 18" id="KW-0072">Autophagy</keyword>
<dbReference type="GO" id="GO:0005776">
    <property type="term" value="C:autophagosome"/>
    <property type="evidence" value="ECO:0007669"/>
    <property type="project" value="TreeGrafter"/>
</dbReference>
<feature type="region of interest" description="Disordered" evidence="19">
    <location>
        <begin position="787"/>
        <end position="830"/>
    </location>
</feature>
<dbReference type="GO" id="GO:0000422">
    <property type="term" value="P:autophagy of mitochondrion"/>
    <property type="evidence" value="ECO:0007669"/>
    <property type="project" value="TreeGrafter"/>
</dbReference>
<feature type="compositionally biased region" description="Low complexity" evidence="19">
    <location>
        <begin position="793"/>
        <end position="802"/>
    </location>
</feature>
<evidence type="ECO:0000256" key="18">
    <source>
        <dbReference type="RuleBase" id="RU364027"/>
    </source>
</evidence>
<evidence type="ECO:0000256" key="5">
    <source>
        <dbReference type="ARBA" id="ARBA00006185"/>
    </source>
</evidence>
<dbReference type="GO" id="GO:0034727">
    <property type="term" value="P:piecemeal microautophagy of the nucleus"/>
    <property type="evidence" value="ECO:0007669"/>
    <property type="project" value="TreeGrafter"/>
</dbReference>
<dbReference type="GO" id="GO:0005789">
    <property type="term" value="C:endoplasmic reticulum membrane"/>
    <property type="evidence" value="ECO:0007669"/>
    <property type="project" value="UniProtKB-SubCell"/>
</dbReference>
<keyword evidence="7 18" id="KW-0813">Transport</keyword>
<evidence type="ECO:0000256" key="12">
    <source>
        <dbReference type="ARBA" id="ARBA00023055"/>
    </source>
</evidence>
<protein>
    <recommendedName>
        <fullName evidence="6 18">Autophagy-related protein 9</fullName>
    </recommendedName>
</protein>
<proteinExistence type="inferred from homology"/>
<feature type="transmembrane region" description="Helical" evidence="18">
    <location>
        <begin position="508"/>
        <end position="529"/>
    </location>
</feature>
<comment type="catalytic activity">
    <reaction evidence="14">
        <text>a 1,2-diacyl-sn-glycero-3-phospho-L-serine(in) = a 1,2-diacyl-sn-glycero-3-phospho-L-serine(out)</text>
        <dbReference type="Rhea" id="RHEA:38663"/>
        <dbReference type="ChEBI" id="CHEBI:57262"/>
    </reaction>
</comment>
<feature type="compositionally biased region" description="Low complexity" evidence="19">
    <location>
        <begin position="815"/>
        <end position="829"/>
    </location>
</feature>
<name>A0A9W8HCG8_9FUNG</name>
<dbReference type="GO" id="GO:0030659">
    <property type="term" value="C:cytoplasmic vesicle membrane"/>
    <property type="evidence" value="ECO:0007669"/>
    <property type="project" value="UniProtKB-SubCell"/>
</dbReference>
<keyword evidence="12 18" id="KW-0445">Lipid transport</keyword>
<dbReference type="GO" id="GO:0000139">
    <property type="term" value="C:Golgi membrane"/>
    <property type="evidence" value="ECO:0007669"/>
    <property type="project" value="UniProtKB-SubCell"/>
</dbReference>
<evidence type="ECO:0000256" key="14">
    <source>
        <dbReference type="ARBA" id="ARBA00024479"/>
    </source>
</evidence>
<comment type="catalytic activity">
    <reaction evidence="17">
        <text>a 1,2-diacyl-sn-glycero-3-phosphocholine(in) = a 1,2-diacyl-sn-glycero-3-phosphocholine(out)</text>
        <dbReference type="Rhea" id="RHEA:38571"/>
        <dbReference type="ChEBI" id="CHEBI:57643"/>
    </reaction>
</comment>
<evidence type="ECO:0000256" key="1">
    <source>
        <dbReference type="ARBA" id="ARBA00004439"/>
    </source>
</evidence>
<keyword evidence="9 18" id="KW-1133">Transmembrane helix</keyword>